<dbReference type="EMBL" id="LACI01000342">
    <property type="protein sequence ID" value="KJU87050.1"/>
    <property type="molecule type" value="Genomic_DNA"/>
</dbReference>
<accession>A0A0F3GYU1</accession>
<proteinExistence type="predicted"/>
<gene>
    <name evidence="1" type="ORF">MBAV_000755</name>
</gene>
<evidence type="ECO:0000313" key="1">
    <source>
        <dbReference type="EMBL" id="KJU87050.1"/>
    </source>
</evidence>
<keyword evidence="2" id="KW-1185">Reference proteome</keyword>
<dbReference type="Proteomes" id="UP000033423">
    <property type="component" value="Unassembled WGS sequence"/>
</dbReference>
<evidence type="ECO:0000313" key="2">
    <source>
        <dbReference type="Proteomes" id="UP000033423"/>
    </source>
</evidence>
<protein>
    <submittedName>
        <fullName evidence="1">Uncharacterized protein</fullName>
    </submittedName>
</protein>
<organism evidence="1 2">
    <name type="scientific">Candidatus Magnetobacterium bavaricum</name>
    <dbReference type="NCBI Taxonomy" id="29290"/>
    <lineage>
        <taxon>Bacteria</taxon>
        <taxon>Pseudomonadati</taxon>
        <taxon>Nitrospirota</taxon>
        <taxon>Thermodesulfovibrionia</taxon>
        <taxon>Thermodesulfovibrionales</taxon>
        <taxon>Candidatus Magnetobacteriaceae</taxon>
        <taxon>Candidatus Magnetobacterium</taxon>
    </lineage>
</organism>
<comment type="caution">
    <text evidence="1">The sequence shown here is derived from an EMBL/GenBank/DDBJ whole genome shotgun (WGS) entry which is preliminary data.</text>
</comment>
<sequence length="60" mass="7207">MSYVQRVEPFESAGSFGHKPVRFLFPCLQMKTGLLFYRHYVQSCKRWEIPGLVQRFFFES</sequence>
<name>A0A0F3GYU1_9BACT</name>
<dbReference type="AlphaFoldDB" id="A0A0F3GYU1"/>
<reference evidence="1 2" key="1">
    <citation type="submission" date="2015-02" db="EMBL/GenBank/DDBJ databases">
        <title>Single-cell genomics of uncultivated deep-branching MTB reveals a conserved set of magnetosome genes.</title>
        <authorList>
            <person name="Kolinko S."/>
            <person name="Richter M."/>
            <person name="Glockner F.O."/>
            <person name="Brachmann A."/>
            <person name="Schuler D."/>
        </authorList>
    </citation>
    <scope>NUCLEOTIDE SEQUENCE [LARGE SCALE GENOMIC DNA]</scope>
    <source>
        <strain evidence="1">TM-1</strain>
    </source>
</reference>